<sequence length="305" mass="34510">MPLQRIVALPSNTGSTFFKGFTGSDDRSPSPTSHKILAVSAHEGLNKALKKFSSARKELYLKDDKAIVRSQVDEVTAVNIAAESLSHREYNCTRALQPKLLRVAVDVDEVLGSFLSSLNRFIAEQHFMHYDLSEYHVYDFMKIWGCSQAEANDRVHAFFESEHFKDGIVPIAGAHRSLVQLAEFCDLVVVTSRQHVIRHQTLDWIDRHYPGIFSDVYFGNHFALEGEARPKSEICRSIGAEVLIDDNPRYAVECAQHNIEVLLFDHNNKYPWSKTSDGPVHPLITRVQSWEDVESILLACADGKR</sequence>
<dbReference type="InterPro" id="IPR052419">
    <property type="entry name" value="5_3-deoxyribonucleotidase-like"/>
</dbReference>
<gene>
    <name evidence="2" type="ORF">GOP47_0013331</name>
</gene>
<proteinExistence type="predicted"/>
<dbReference type="GO" id="GO:0008253">
    <property type="term" value="F:5'-nucleotidase activity"/>
    <property type="evidence" value="ECO:0007669"/>
    <property type="project" value="InterPro"/>
</dbReference>
<dbReference type="InterPro" id="IPR010708">
    <property type="entry name" value="5'(3')-deoxyribonucleotidase"/>
</dbReference>
<name>A0A9D4ZF70_ADICA</name>
<organism evidence="2 3">
    <name type="scientific">Adiantum capillus-veneris</name>
    <name type="common">Maidenhair fern</name>
    <dbReference type="NCBI Taxonomy" id="13818"/>
    <lineage>
        <taxon>Eukaryota</taxon>
        <taxon>Viridiplantae</taxon>
        <taxon>Streptophyta</taxon>
        <taxon>Embryophyta</taxon>
        <taxon>Tracheophyta</taxon>
        <taxon>Polypodiopsida</taxon>
        <taxon>Polypodiidae</taxon>
        <taxon>Polypodiales</taxon>
        <taxon>Pteridineae</taxon>
        <taxon>Pteridaceae</taxon>
        <taxon>Vittarioideae</taxon>
        <taxon>Adiantum</taxon>
    </lineage>
</organism>
<dbReference type="EMBL" id="JABFUD020000013">
    <property type="protein sequence ID" value="KAI5071080.1"/>
    <property type="molecule type" value="Genomic_DNA"/>
</dbReference>
<dbReference type="GO" id="GO:0009264">
    <property type="term" value="P:deoxyribonucleotide catabolic process"/>
    <property type="evidence" value="ECO:0007669"/>
    <property type="project" value="InterPro"/>
</dbReference>
<dbReference type="InterPro" id="IPR023214">
    <property type="entry name" value="HAD_sf"/>
</dbReference>
<dbReference type="InterPro" id="IPR036412">
    <property type="entry name" value="HAD-like_sf"/>
</dbReference>
<feature type="active site" description="Nucleophile" evidence="1">
    <location>
        <position position="106"/>
    </location>
</feature>
<dbReference type="AlphaFoldDB" id="A0A9D4ZF70"/>
<accession>A0A9D4ZF70</accession>
<evidence type="ECO:0000256" key="1">
    <source>
        <dbReference type="PIRSR" id="PIRSR610708-1"/>
    </source>
</evidence>
<keyword evidence="3" id="KW-1185">Reference proteome</keyword>
<dbReference type="Proteomes" id="UP000886520">
    <property type="component" value="Chromosome 13"/>
</dbReference>
<evidence type="ECO:0000313" key="3">
    <source>
        <dbReference type="Proteomes" id="UP000886520"/>
    </source>
</evidence>
<evidence type="ECO:0000313" key="2">
    <source>
        <dbReference type="EMBL" id="KAI5071080.1"/>
    </source>
</evidence>
<dbReference type="PANTHER" id="PTHR35134">
    <property type="entry name" value="NUCLEOTIDASE YQFW-RELATED"/>
    <property type="match status" value="1"/>
</dbReference>
<dbReference type="SUPFAM" id="SSF56784">
    <property type="entry name" value="HAD-like"/>
    <property type="match status" value="1"/>
</dbReference>
<dbReference type="Pfam" id="PF06941">
    <property type="entry name" value="NT5C"/>
    <property type="match status" value="1"/>
</dbReference>
<comment type="caution">
    <text evidence="2">The sequence shown here is derived from an EMBL/GenBank/DDBJ whole genome shotgun (WGS) entry which is preliminary data.</text>
</comment>
<protein>
    <submittedName>
        <fullName evidence="2">Uncharacterized protein</fullName>
    </submittedName>
</protein>
<dbReference type="OrthoDB" id="10248475at2759"/>
<feature type="active site" description="Proton donor" evidence="1">
    <location>
        <position position="108"/>
    </location>
</feature>
<dbReference type="Gene3D" id="3.40.50.1000">
    <property type="entry name" value="HAD superfamily/HAD-like"/>
    <property type="match status" value="1"/>
</dbReference>
<reference evidence="2" key="1">
    <citation type="submission" date="2021-01" db="EMBL/GenBank/DDBJ databases">
        <title>Adiantum capillus-veneris genome.</title>
        <authorList>
            <person name="Fang Y."/>
            <person name="Liao Q."/>
        </authorList>
    </citation>
    <scope>NUCLEOTIDE SEQUENCE</scope>
    <source>
        <strain evidence="2">H3</strain>
        <tissue evidence="2">Leaf</tissue>
    </source>
</reference>
<dbReference type="PANTHER" id="PTHR35134:SF2">
    <property type="entry name" value="NUCLEOTIDASE YQFW-RELATED"/>
    <property type="match status" value="1"/>
</dbReference>